<keyword evidence="9" id="KW-0175">Coiled coil</keyword>
<dbReference type="Proteomes" id="UP000005387">
    <property type="component" value="Unassembled WGS sequence"/>
</dbReference>
<dbReference type="GO" id="GO:0016887">
    <property type="term" value="F:ATP hydrolysis activity"/>
    <property type="evidence" value="ECO:0007669"/>
    <property type="project" value="InterPro"/>
</dbReference>
<keyword evidence="2" id="KW-0813">Transport</keyword>
<protein>
    <submittedName>
        <fullName evidence="13">ABC transporter related protein</fullName>
    </submittedName>
</protein>
<dbReference type="InterPro" id="IPR036640">
    <property type="entry name" value="ABC1_TM_sf"/>
</dbReference>
<keyword evidence="3" id="KW-1003">Cell membrane</keyword>
<dbReference type="Pfam" id="PF00005">
    <property type="entry name" value="ABC_tran"/>
    <property type="match status" value="1"/>
</dbReference>
<dbReference type="RefSeq" id="WP_006037643.1">
    <property type="nucleotide sequence ID" value="NZ_AEDD01000004.1"/>
</dbReference>
<evidence type="ECO:0000259" key="11">
    <source>
        <dbReference type="PROSITE" id="PS50893"/>
    </source>
</evidence>
<evidence type="ECO:0000256" key="1">
    <source>
        <dbReference type="ARBA" id="ARBA00004651"/>
    </source>
</evidence>
<feature type="transmembrane region" description="Helical" evidence="10">
    <location>
        <begin position="44"/>
        <end position="64"/>
    </location>
</feature>
<keyword evidence="8 10" id="KW-0472">Membrane</keyword>
<dbReference type="InterPro" id="IPR017871">
    <property type="entry name" value="ABC_transporter-like_CS"/>
</dbReference>
<dbReference type="AlphaFoldDB" id="E0I7N1"/>
<evidence type="ECO:0000313" key="13">
    <source>
        <dbReference type="EMBL" id="EFM11186.1"/>
    </source>
</evidence>
<dbReference type="Gene3D" id="1.20.1560.10">
    <property type="entry name" value="ABC transporter type 1, transmembrane domain"/>
    <property type="match status" value="1"/>
</dbReference>
<evidence type="ECO:0000256" key="8">
    <source>
        <dbReference type="ARBA" id="ARBA00023136"/>
    </source>
</evidence>
<proteinExistence type="predicted"/>
<sequence>MSKTAAAAASVVDYERTFEAAAMDKTQSPLRFLFTLYQGNRMNLVISLIFFMIKHSPIFILPIVTANMINIATNPSAHTTRELWINFIVLGVSIIQNIPTQHFHVSFMSRAVRHVEAGLRSALVRKLQQLSINYHRELQAGMLQSKVLRDAESIEGLSKQLMMSFLPSIINIVIACILTARNSLTVSMFFLMTIPASVLVIYLFRRNIRRTNKEFRKEIEQMSSRVSEMVEMIPVTRAHGLEKVEIARMDNTLRSLQGKGYRLDITEAFFGSSNWVLFQLFQICCLLFTIYLAYHGKIPVGDVVMYQGFFGMILGSITSLLNVYPNIAKGFESIHSIREVLRSQEIEDNTGKLKLTEVSGEFSFRDVKLVYPGNEHHVLDGVTLDVRAGECIAFVGESGAGKSTVLNLVTGFLMPTAGQVLVDGVDLADVDLSRYRKHLSVVPQTTILFSGSIRDNITYGLKNITEEQVRRVVEMANLSEMIERLPQGLDTMVGEHGGKLSGGQRQRIAIARALIRDPRVIILDEATSALDNQSEHHVQKAMQELIKGRTTFIVAHRLSTIRDADRIAVMKQGRIVEVGTFDELMASKGEFYHLKQLQL</sequence>
<feature type="transmembrane region" description="Helical" evidence="10">
    <location>
        <begin position="306"/>
        <end position="324"/>
    </location>
</feature>
<evidence type="ECO:0000313" key="14">
    <source>
        <dbReference type="Proteomes" id="UP000005387"/>
    </source>
</evidence>
<feature type="coiled-coil region" evidence="9">
    <location>
        <begin position="205"/>
        <end position="232"/>
    </location>
</feature>
<keyword evidence="6" id="KW-0067">ATP-binding</keyword>
<evidence type="ECO:0000256" key="6">
    <source>
        <dbReference type="ARBA" id="ARBA00022840"/>
    </source>
</evidence>
<feature type="transmembrane region" description="Helical" evidence="10">
    <location>
        <begin position="186"/>
        <end position="204"/>
    </location>
</feature>
<feature type="domain" description="ABC transmembrane type-1" evidence="12">
    <location>
        <begin position="59"/>
        <end position="329"/>
    </location>
</feature>
<dbReference type="InterPro" id="IPR011527">
    <property type="entry name" value="ABC1_TM_dom"/>
</dbReference>
<evidence type="ECO:0000256" key="2">
    <source>
        <dbReference type="ARBA" id="ARBA00022448"/>
    </source>
</evidence>
<evidence type="ECO:0000256" key="9">
    <source>
        <dbReference type="SAM" id="Coils"/>
    </source>
</evidence>
<dbReference type="PROSITE" id="PS00211">
    <property type="entry name" value="ABC_TRANSPORTER_1"/>
    <property type="match status" value="1"/>
</dbReference>
<evidence type="ECO:0000256" key="5">
    <source>
        <dbReference type="ARBA" id="ARBA00022741"/>
    </source>
</evidence>
<dbReference type="GO" id="GO:0005886">
    <property type="term" value="C:plasma membrane"/>
    <property type="evidence" value="ECO:0007669"/>
    <property type="project" value="UniProtKB-SubCell"/>
</dbReference>
<evidence type="ECO:0000256" key="10">
    <source>
        <dbReference type="SAM" id="Phobius"/>
    </source>
</evidence>
<dbReference type="SMART" id="SM00382">
    <property type="entry name" value="AAA"/>
    <property type="match status" value="1"/>
</dbReference>
<dbReference type="PANTHER" id="PTHR43394">
    <property type="entry name" value="ATP-DEPENDENT PERMEASE MDL1, MITOCHONDRIAL"/>
    <property type="match status" value="1"/>
</dbReference>
<feature type="transmembrane region" description="Helical" evidence="10">
    <location>
        <begin position="161"/>
        <end position="180"/>
    </location>
</feature>
<dbReference type="FunFam" id="3.40.50.300:FF:000221">
    <property type="entry name" value="Multidrug ABC transporter ATP-binding protein"/>
    <property type="match status" value="1"/>
</dbReference>
<dbReference type="EMBL" id="AEDD01000004">
    <property type="protein sequence ID" value="EFM11186.1"/>
    <property type="molecule type" value="Genomic_DNA"/>
</dbReference>
<dbReference type="InterPro" id="IPR039421">
    <property type="entry name" value="Type_1_exporter"/>
</dbReference>
<dbReference type="CDD" id="cd07346">
    <property type="entry name" value="ABC_6TM_exporters"/>
    <property type="match status" value="1"/>
</dbReference>
<evidence type="ECO:0000259" key="12">
    <source>
        <dbReference type="PROSITE" id="PS50929"/>
    </source>
</evidence>
<gene>
    <name evidence="13" type="ORF">PaecuDRAFT_1632</name>
</gene>
<dbReference type="PROSITE" id="PS50929">
    <property type="entry name" value="ABC_TM1F"/>
    <property type="match status" value="1"/>
</dbReference>
<dbReference type="OrthoDB" id="9806127at2"/>
<dbReference type="GO" id="GO:0015421">
    <property type="term" value="F:ABC-type oligopeptide transporter activity"/>
    <property type="evidence" value="ECO:0007669"/>
    <property type="project" value="TreeGrafter"/>
</dbReference>
<dbReference type="PANTHER" id="PTHR43394:SF1">
    <property type="entry name" value="ATP-BINDING CASSETTE SUB-FAMILY B MEMBER 10, MITOCHONDRIAL"/>
    <property type="match status" value="1"/>
</dbReference>
<dbReference type="SUPFAM" id="SSF90123">
    <property type="entry name" value="ABC transporter transmembrane region"/>
    <property type="match status" value="1"/>
</dbReference>
<keyword evidence="4 10" id="KW-0812">Transmembrane</keyword>
<dbReference type="Gene3D" id="3.40.50.300">
    <property type="entry name" value="P-loop containing nucleotide triphosphate hydrolases"/>
    <property type="match status" value="1"/>
</dbReference>
<keyword evidence="7 10" id="KW-1133">Transmembrane helix</keyword>
<dbReference type="InterPro" id="IPR003439">
    <property type="entry name" value="ABC_transporter-like_ATP-bd"/>
</dbReference>
<reference evidence="13 14" key="1">
    <citation type="submission" date="2010-07" db="EMBL/GenBank/DDBJ databases">
        <title>The draft genome of Paenibacillus curdlanolyticus YK9.</title>
        <authorList>
            <consortium name="US DOE Joint Genome Institute (JGI-PGF)"/>
            <person name="Lucas S."/>
            <person name="Copeland A."/>
            <person name="Lapidus A."/>
            <person name="Cheng J.-F."/>
            <person name="Bruce D."/>
            <person name="Goodwin L."/>
            <person name="Pitluck S."/>
            <person name="Land M.L."/>
            <person name="Hauser L."/>
            <person name="Chang Y.-J."/>
            <person name="Jeffries C."/>
            <person name="Anderson I.J."/>
            <person name="Johnson E."/>
            <person name="Loganathan U."/>
            <person name="Mulhopadhyay B."/>
            <person name="Kyrpides N."/>
            <person name="Woyke T.J."/>
        </authorList>
    </citation>
    <scope>NUCLEOTIDE SEQUENCE [LARGE SCALE GENOMIC DNA]</scope>
    <source>
        <strain evidence="13 14">YK9</strain>
    </source>
</reference>
<name>E0I7N1_9BACL</name>
<dbReference type="SUPFAM" id="SSF52540">
    <property type="entry name" value="P-loop containing nucleoside triphosphate hydrolases"/>
    <property type="match status" value="1"/>
</dbReference>
<dbReference type="STRING" id="717606.PaecuDRAFT_1632"/>
<dbReference type="GO" id="GO:0005524">
    <property type="term" value="F:ATP binding"/>
    <property type="evidence" value="ECO:0007669"/>
    <property type="project" value="UniProtKB-KW"/>
</dbReference>
<keyword evidence="14" id="KW-1185">Reference proteome</keyword>
<evidence type="ECO:0000256" key="4">
    <source>
        <dbReference type="ARBA" id="ARBA00022692"/>
    </source>
</evidence>
<keyword evidence="5" id="KW-0547">Nucleotide-binding</keyword>
<dbReference type="PROSITE" id="PS50893">
    <property type="entry name" value="ABC_TRANSPORTER_2"/>
    <property type="match status" value="1"/>
</dbReference>
<dbReference type="InterPro" id="IPR003593">
    <property type="entry name" value="AAA+_ATPase"/>
</dbReference>
<evidence type="ECO:0000256" key="3">
    <source>
        <dbReference type="ARBA" id="ARBA00022475"/>
    </source>
</evidence>
<dbReference type="eggNOG" id="COG1132">
    <property type="taxonomic scope" value="Bacteria"/>
</dbReference>
<dbReference type="Pfam" id="PF00664">
    <property type="entry name" value="ABC_membrane"/>
    <property type="match status" value="1"/>
</dbReference>
<dbReference type="InterPro" id="IPR027417">
    <property type="entry name" value="P-loop_NTPase"/>
</dbReference>
<accession>E0I7N1</accession>
<evidence type="ECO:0000256" key="7">
    <source>
        <dbReference type="ARBA" id="ARBA00022989"/>
    </source>
</evidence>
<feature type="transmembrane region" description="Helical" evidence="10">
    <location>
        <begin position="275"/>
        <end position="294"/>
    </location>
</feature>
<comment type="subcellular location">
    <subcellularLocation>
        <location evidence="1">Cell membrane</location>
        <topology evidence="1">Multi-pass membrane protein</topology>
    </subcellularLocation>
</comment>
<organism evidence="13 14">
    <name type="scientific">Paenibacillus curdlanolyticus YK9</name>
    <dbReference type="NCBI Taxonomy" id="717606"/>
    <lineage>
        <taxon>Bacteria</taxon>
        <taxon>Bacillati</taxon>
        <taxon>Bacillota</taxon>
        <taxon>Bacilli</taxon>
        <taxon>Bacillales</taxon>
        <taxon>Paenibacillaceae</taxon>
        <taxon>Paenibacillus</taxon>
    </lineage>
</organism>
<feature type="domain" description="ABC transporter" evidence="11">
    <location>
        <begin position="362"/>
        <end position="597"/>
    </location>
</feature>